<protein>
    <recommendedName>
        <fullName evidence="2">hydroxymethylpyrimidine kinase</fullName>
        <ecNumber evidence="2">2.7.1.49</ecNumber>
    </recommendedName>
</protein>
<keyword evidence="5" id="KW-1185">Reference proteome</keyword>
<feature type="domain" description="Pyridoxamine kinase/Phosphomethylpyrimidine kinase" evidence="3">
    <location>
        <begin position="11"/>
        <end position="243"/>
    </location>
</feature>
<organism evidence="4 5">
    <name type="scientific">Aquimixticola soesokkakensis</name>
    <dbReference type="NCBI Taxonomy" id="1519096"/>
    <lineage>
        <taxon>Bacteria</taxon>
        <taxon>Pseudomonadati</taxon>
        <taxon>Pseudomonadota</taxon>
        <taxon>Alphaproteobacteria</taxon>
        <taxon>Rhodobacterales</taxon>
        <taxon>Paracoccaceae</taxon>
        <taxon>Aquimixticola</taxon>
    </lineage>
</organism>
<dbReference type="GO" id="GO:0009228">
    <property type="term" value="P:thiamine biosynthetic process"/>
    <property type="evidence" value="ECO:0007669"/>
    <property type="project" value="InterPro"/>
</dbReference>
<dbReference type="GO" id="GO:0009229">
    <property type="term" value="P:thiamine diphosphate biosynthetic process"/>
    <property type="evidence" value="ECO:0007669"/>
    <property type="project" value="UniProtKB-UniPathway"/>
</dbReference>
<dbReference type="InterPro" id="IPR013749">
    <property type="entry name" value="PM/HMP-P_kinase-1"/>
</dbReference>
<dbReference type="PANTHER" id="PTHR20858">
    <property type="entry name" value="PHOSPHOMETHYLPYRIMIDINE KINASE"/>
    <property type="match status" value="1"/>
</dbReference>
<reference evidence="4 5" key="1">
    <citation type="submission" date="2017-03" db="EMBL/GenBank/DDBJ databases">
        <authorList>
            <person name="Afonso C.L."/>
            <person name="Miller P.J."/>
            <person name="Scott M.A."/>
            <person name="Spackman E."/>
            <person name="Goraichik I."/>
            <person name="Dimitrov K.M."/>
            <person name="Suarez D.L."/>
            <person name="Swayne D.E."/>
        </authorList>
    </citation>
    <scope>NUCLEOTIDE SEQUENCE [LARGE SCALE GENOMIC DNA]</scope>
    <source>
        <strain evidence="4 5">CECT 8620</strain>
    </source>
</reference>
<dbReference type="PANTHER" id="PTHR20858:SF17">
    <property type="entry name" value="HYDROXYMETHYLPYRIMIDINE_PHOSPHOMETHYLPYRIMIDINE KINASE THI20-RELATED"/>
    <property type="match status" value="1"/>
</dbReference>
<keyword evidence="4" id="KW-0418">Kinase</keyword>
<dbReference type="GO" id="GO:0008902">
    <property type="term" value="F:hydroxymethylpyrimidine kinase activity"/>
    <property type="evidence" value="ECO:0007669"/>
    <property type="project" value="UniProtKB-EC"/>
</dbReference>
<dbReference type="EMBL" id="FWFS01000011">
    <property type="protein sequence ID" value="SLN64140.1"/>
    <property type="molecule type" value="Genomic_DNA"/>
</dbReference>
<accession>A0A1Y5TN54</accession>
<dbReference type="Pfam" id="PF08543">
    <property type="entry name" value="Phos_pyr_kin"/>
    <property type="match status" value="1"/>
</dbReference>
<dbReference type="AlphaFoldDB" id="A0A1Y5TN54"/>
<evidence type="ECO:0000313" key="5">
    <source>
        <dbReference type="Proteomes" id="UP000193862"/>
    </source>
</evidence>
<evidence type="ECO:0000256" key="2">
    <source>
        <dbReference type="ARBA" id="ARBA00012135"/>
    </source>
</evidence>
<dbReference type="Proteomes" id="UP000193862">
    <property type="component" value="Unassembled WGS sequence"/>
</dbReference>
<sequence length="249" mass="25053">MTRLLIIGGTDSSGGAGLTRDAWVAQAHGIAVAPVVSVVTAQTNSRLHAAWPMPADSVGQQIAAALACGPVGAVKIGALGTHDNAAAVHEALAGQGAAVVFDPVLKTSSGGGLLSGPPPWPLLARAALVTPNLQEAAMLAQRPLPQTPAQVVSVAEVILSKGARAVLIKGGHGTGPMSCDMLKTATQQHVFQSPRLRAELRGTGCALATAIACNLAQGRDLKAAIGAAKAFVHACLQAGTYLEAEAIRP</sequence>
<gene>
    <name evidence="4" type="primary">thiD</name>
    <name evidence="4" type="ORF">AQS8620_02950</name>
</gene>
<dbReference type="GO" id="GO:0005829">
    <property type="term" value="C:cytosol"/>
    <property type="evidence" value="ECO:0007669"/>
    <property type="project" value="TreeGrafter"/>
</dbReference>
<keyword evidence="4" id="KW-0808">Transferase</keyword>
<evidence type="ECO:0000259" key="3">
    <source>
        <dbReference type="Pfam" id="PF08543"/>
    </source>
</evidence>
<dbReference type="SUPFAM" id="SSF53613">
    <property type="entry name" value="Ribokinase-like"/>
    <property type="match status" value="1"/>
</dbReference>
<evidence type="ECO:0000313" key="4">
    <source>
        <dbReference type="EMBL" id="SLN64140.1"/>
    </source>
</evidence>
<name>A0A1Y5TN54_9RHOB</name>
<dbReference type="Gene3D" id="3.40.1190.20">
    <property type="match status" value="1"/>
</dbReference>
<dbReference type="RefSeq" id="WP_085837749.1">
    <property type="nucleotide sequence ID" value="NZ_FWFS01000011.1"/>
</dbReference>
<dbReference type="EC" id="2.7.1.49" evidence="2"/>
<dbReference type="UniPathway" id="UPA00060">
    <property type="reaction ID" value="UER00138"/>
</dbReference>
<dbReference type="GO" id="GO:0008972">
    <property type="term" value="F:phosphomethylpyrimidine kinase activity"/>
    <property type="evidence" value="ECO:0007669"/>
    <property type="project" value="InterPro"/>
</dbReference>
<dbReference type="OrthoDB" id="9810880at2"/>
<dbReference type="CDD" id="cd01169">
    <property type="entry name" value="HMPP_kinase"/>
    <property type="match status" value="1"/>
</dbReference>
<dbReference type="InterPro" id="IPR004399">
    <property type="entry name" value="HMP/HMP-P_kinase_dom"/>
</dbReference>
<dbReference type="InterPro" id="IPR029056">
    <property type="entry name" value="Ribokinase-like"/>
</dbReference>
<evidence type="ECO:0000256" key="1">
    <source>
        <dbReference type="ARBA" id="ARBA00004948"/>
    </source>
</evidence>
<comment type="pathway">
    <text evidence="1">Cofactor biosynthesis; thiamine diphosphate biosynthesis.</text>
</comment>
<proteinExistence type="predicted"/>